<dbReference type="AlphaFoldDB" id="A0A023D220"/>
<feature type="compositionally biased region" description="Low complexity" evidence="1">
    <location>
        <begin position="28"/>
        <end position="50"/>
    </location>
</feature>
<organism evidence="3 4">
    <name type="scientific">Acidomonas methanolica NBRC 104435</name>
    <dbReference type="NCBI Taxonomy" id="1231351"/>
    <lineage>
        <taxon>Bacteria</taxon>
        <taxon>Pseudomonadati</taxon>
        <taxon>Pseudomonadota</taxon>
        <taxon>Alphaproteobacteria</taxon>
        <taxon>Acetobacterales</taxon>
        <taxon>Acetobacteraceae</taxon>
        <taxon>Acidomonas</taxon>
    </lineage>
</organism>
<protein>
    <recommendedName>
        <fullName evidence="5">Pentapeptide MXKDX repeat protein</fullName>
    </recommendedName>
</protein>
<dbReference type="RefSeq" id="WP_042056445.1">
    <property type="nucleotide sequence ID" value="NZ_BAND01000014.1"/>
</dbReference>
<evidence type="ECO:0000256" key="1">
    <source>
        <dbReference type="SAM" id="MobiDB-lite"/>
    </source>
</evidence>
<feature type="chain" id="PRO_5030001279" description="Pentapeptide MXKDX repeat protein" evidence="2">
    <location>
        <begin position="25"/>
        <end position="130"/>
    </location>
</feature>
<reference evidence="3 4" key="2">
    <citation type="journal article" date="2014" name="FEMS Microbiol. Lett.">
        <title>Draft genomic DNA sequence of the facultatively methylotrophic bacterium Acidomonas methanolica type strain MB58.</title>
        <authorList>
            <person name="Higashiura N."/>
            <person name="Hadano H."/>
            <person name="Hirakawa H."/>
            <person name="Matsutani M."/>
            <person name="Takabe S."/>
            <person name="Matsushita K."/>
            <person name="Azuma Y."/>
        </authorList>
    </citation>
    <scope>NUCLEOTIDE SEQUENCE [LARGE SCALE GENOMIC DNA]</scope>
    <source>
        <strain evidence="3 4">MB58</strain>
    </source>
</reference>
<comment type="caution">
    <text evidence="3">The sequence shown here is derived from an EMBL/GenBank/DDBJ whole genome shotgun (WGS) entry which is preliminary data.</text>
</comment>
<feature type="compositionally biased region" description="Basic and acidic residues" evidence="1">
    <location>
        <begin position="99"/>
        <end position="113"/>
    </location>
</feature>
<gene>
    <name evidence="3" type="ORF">Amme_014_008</name>
</gene>
<feature type="region of interest" description="Disordered" evidence="1">
    <location>
        <begin position="28"/>
        <end position="130"/>
    </location>
</feature>
<keyword evidence="4" id="KW-1185">Reference proteome</keyword>
<sequence>MLTINFRSSALLVALLATVSVAHAQTPVPAPAQPQGQDMSGMQGMSGMSGMDHDKMKMDGMPGSGMKGAEKGMKMKGKMGGCMKMKGMAMPNGQAMAPSDKKMKMGCGDKGDGMKMPMGPQSMPDAVHQR</sequence>
<evidence type="ECO:0000256" key="2">
    <source>
        <dbReference type="SAM" id="SignalP"/>
    </source>
</evidence>
<name>A0A023D220_ACIMT</name>
<dbReference type="Proteomes" id="UP000019760">
    <property type="component" value="Unassembled WGS sequence"/>
</dbReference>
<evidence type="ECO:0008006" key="5">
    <source>
        <dbReference type="Google" id="ProtNLM"/>
    </source>
</evidence>
<feature type="compositionally biased region" description="Low complexity" evidence="1">
    <location>
        <begin position="81"/>
        <end position="90"/>
    </location>
</feature>
<accession>A0A023D220</accession>
<proteinExistence type="predicted"/>
<dbReference type="EMBL" id="BAND01000014">
    <property type="protein sequence ID" value="GAJ28129.1"/>
    <property type="molecule type" value="Genomic_DNA"/>
</dbReference>
<feature type="signal peptide" evidence="2">
    <location>
        <begin position="1"/>
        <end position="24"/>
    </location>
</feature>
<keyword evidence="2" id="KW-0732">Signal</keyword>
<evidence type="ECO:0000313" key="3">
    <source>
        <dbReference type="EMBL" id="GAJ28129.1"/>
    </source>
</evidence>
<reference evidence="4" key="1">
    <citation type="journal article" date="2014" name="FEMS Microbiol. Lett.">
        <title>Draft Genomic DNA Sequence of the Facultatively Methylotrophic Bacterium Acidomonas methanolica type strain MB58.</title>
        <authorList>
            <person name="Higashiura N."/>
            <person name="Hadano H."/>
            <person name="Hirakawa H."/>
            <person name="Matsutani M."/>
            <person name="Takabe S."/>
            <person name="Matsushita K."/>
            <person name="Azuma Y."/>
        </authorList>
    </citation>
    <scope>NUCLEOTIDE SEQUENCE [LARGE SCALE GENOMIC DNA]</scope>
    <source>
        <strain evidence="4">MB58</strain>
    </source>
</reference>
<evidence type="ECO:0000313" key="4">
    <source>
        <dbReference type="Proteomes" id="UP000019760"/>
    </source>
</evidence>